<dbReference type="Gene3D" id="3.30.379.10">
    <property type="entry name" value="Chitobiase/beta-hexosaminidase domain 2-like"/>
    <property type="match status" value="1"/>
</dbReference>
<proteinExistence type="predicted"/>
<evidence type="ECO:0000256" key="1">
    <source>
        <dbReference type="ARBA" id="ARBA00022801"/>
    </source>
</evidence>
<keyword evidence="2" id="KW-0732">Signal</keyword>
<dbReference type="OrthoDB" id="5867980at2759"/>
<feature type="chain" id="PRO_5001491772" evidence="2">
    <location>
        <begin position="17"/>
        <end position="140"/>
    </location>
</feature>
<name>A0A016WYC6_9BILA</name>
<evidence type="ECO:0000256" key="2">
    <source>
        <dbReference type="SAM" id="SignalP"/>
    </source>
</evidence>
<dbReference type="STRING" id="53326.A0A016WYC6"/>
<sequence length="140" mass="15779">MKSLVLLVFLSTTTYAALPWYHGRPYPGSSTQGGVWPLPHSISYDTFNHTINPGQFHFTSKIGACDVIDEAIARYQKIAFPLYNPASYSDLPPTLTTLSISVTKGCDTTYPQLEMDESCKLLPCIILCWEKGEIRFHHMY</sequence>
<dbReference type="SUPFAM" id="SSF55545">
    <property type="entry name" value="beta-N-acetylhexosaminidase-like domain"/>
    <property type="match status" value="1"/>
</dbReference>
<dbReference type="AlphaFoldDB" id="A0A016WYC6"/>
<comment type="caution">
    <text evidence="3">The sequence shown here is derived from an EMBL/GenBank/DDBJ whole genome shotgun (WGS) entry which is preliminary data.</text>
</comment>
<evidence type="ECO:0000313" key="4">
    <source>
        <dbReference type="Proteomes" id="UP000024635"/>
    </source>
</evidence>
<reference evidence="4" key="1">
    <citation type="journal article" date="2015" name="Nat. Genet.">
        <title>The genome and transcriptome of the zoonotic hookworm Ancylostoma ceylanicum identify infection-specific gene families.</title>
        <authorList>
            <person name="Schwarz E.M."/>
            <person name="Hu Y."/>
            <person name="Antoshechkin I."/>
            <person name="Miller M.M."/>
            <person name="Sternberg P.W."/>
            <person name="Aroian R.V."/>
        </authorList>
    </citation>
    <scope>NUCLEOTIDE SEQUENCE</scope>
    <source>
        <strain evidence="4">HY135</strain>
    </source>
</reference>
<dbReference type="InterPro" id="IPR029018">
    <property type="entry name" value="Hex-like_dom2"/>
</dbReference>
<dbReference type="Proteomes" id="UP000024635">
    <property type="component" value="Unassembled WGS sequence"/>
</dbReference>
<organism evidence="3 4">
    <name type="scientific">Ancylostoma ceylanicum</name>
    <dbReference type="NCBI Taxonomy" id="53326"/>
    <lineage>
        <taxon>Eukaryota</taxon>
        <taxon>Metazoa</taxon>
        <taxon>Ecdysozoa</taxon>
        <taxon>Nematoda</taxon>
        <taxon>Chromadorea</taxon>
        <taxon>Rhabditida</taxon>
        <taxon>Rhabditina</taxon>
        <taxon>Rhabditomorpha</taxon>
        <taxon>Strongyloidea</taxon>
        <taxon>Ancylostomatidae</taxon>
        <taxon>Ancylostomatinae</taxon>
        <taxon>Ancylostoma</taxon>
    </lineage>
</organism>
<protein>
    <submittedName>
        <fullName evidence="3">Uncharacterized protein</fullName>
    </submittedName>
</protein>
<feature type="signal peptide" evidence="2">
    <location>
        <begin position="1"/>
        <end position="16"/>
    </location>
</feature>
<evidence type="ECO:0000313" key="3">
    <source>
        <dbReference type="EMBL" id="EYC44839.1"/>
    </source>
</evidence>
<accession>A0A016WYC6</accession>
<keyword evidence="4" id="KW-1185">Reference proteome</keyword>
<keyword evidence="1" id="KW-0378">Hydrolase</keyword>
<gene>
    <name evidence="3" type="primary">Acey_s0448.g1647</name>
    <name evidence="3" type="ORF">Y032_0448g1647</name>
</gene>
<dbReference type="GO" id="GO:0016787">
    <property type="term" value="F:hydrolase activity"/>
    <property type="evidence" value="ECO:0007669"/>
    <property type="project" value="UniProtKB-KW"/>
</dbReference>
<dbReference type="EMBL" id="JARK01000048">
    <property type="protein sequence ID" value="EYC44839.1"/>
    <property type="molecule type" value="Genomic_DNA"/>
</dbReference>